<dbReference type="Proteomes" id="UP001064087">
    <property type="component" value="Chromosome"/>
</dbReference>
<evidence type="ECO:0000256" key="4">
    <source>
        <dbReference type="ARBA" id="ARBA00022989"/>
    </source>
</evidence>
<keyword evidence="2" id="KW-1003">Cell membrane</keyword>
<dbReference type="PANTHER" id="PTHR32322:SF18">
    <property type="entry name" value="S-ADENOSYLMETHIONINE_S-ADENOSYLHOMOCYSTEINE TRANSPORTER"/>
    <property type="match status" value="1"/>
</dbReference>
<organism evidence="9 10">
    <name type="scientific">Roseovarius pelagicus</name>
    <dbReference type="NCBI Taxonomy" id="2980108"/>
    <lineage>
        <taxon>Bacteria</taxon>
        <taxon>Pseudomonadati</taxon>
        <taxon>Pseudomonadota</taxon>
        <taxon>Alphaproteobacteria</taxon>
        <taxon>Rhodobacterales</taxon>
        <taxon>Roseobacteraceae</taxon>
        <taxon>Roseovarius</taxon>
    </lineage>
</organism>
<keyword evidence="10" id="KW-1185">Reference proteome</keyword>
<feature type="domain" description="EamA" evidence="8">
    <location>
        <begin position="187"/>
        <end position="322"/>
    </location>
</feature>
<feature type="transmembrane region" description="Helical" evidence="7">
    <location>
        <begin position="130"/>
        <end position="152"/>
    </location>
</feature>
<evidence type="ECO:0000259" key="8">
    <source>
        <dbReference type="Pfam" id="PF00892"/>
    </source>
</evidence>
<dbReference type="Pfam" id="PF00892">
    <property type="entry name" value="EamA"/>
    <property type="match status" value="2"/>
</dbReference>
<feature type="transmembrane region" description="Helical" evidence="7">
    <location>
        <begin position="190"/>
        <end position="210"/>
    </location>
</feature>
<name>A0ABY6DHT9_9RHOB</name>
<keyword evidence="3 7" id="KW-0812">Transmembrane</keyword>
<dbReference type="InterPro" id="IPR050638">
    <property type="entry name" value="AA-Vitamin_Transporters"/>
</dbReference>
<feature type="transmembrane region" description="Helical" evidence="7">
    <location>
        <begin position="308"/>
        <end position="326"/>
    </location>
</feature>
<feature type="region of interest" description="Disordered" evidence="6">
    <location>
        <begin position="374"/>
        <end position="397"/>
    </location>
</feature>
<dbReference type="RefSeq" id="WP_165196704.1">
    <property type="nucleotide sequence ID" value="NZ_CP106738.1"/>
</dbReference>
<evidence type="ECO:0000313" key="10">
    <source>
        <dbReference type="Proteomes" id="UP001064087"/>
    </source>
</evidence>
<feature type="transmembrane region" description="Helical" evidence="7">
    <location>
        <begin position="251"/>
        <end position="270"/>
    </location>
</feature>
<evidence type="ECO:0000256" key="1">
    <source>
        <dbReference type="ARBA" id="ARBA00004651"/>
    </source>
</evidence>
<feature type="transmembrane region" description="Helical" evidence="7">
    <location>
        <begin position="64"/>
        <end position="85"/>
    </location>
</feature>
<sequence>MRDAIQASPLAPVETAGLRARLAPATVGALLAWGAVLIYAASNSIVTLLVGIGAQNTLPGGHNAITYANLLVLGSIISLGPIALLYRRDLTRANLRRLTRRDWRILMLSAVLSSALTPGLFFYALEHTTVTNVVLIGRIEPPLFLLATWLFLKERLNPYALLAGLIALAGAIVIIGAGHEGGFTFGKGEIATIAATLSFIASTLVTRVGLRDVPVGIFSTFRTVIGTAVYVALTLWLRGSAPFQGILSPVLWNWVWLYAGIVIVVGQLVWTLALKHARADDVSLATSFSPLAAIFFAMLLLGEVPGPGLLPGAMIIVLAIVIGQYGRRGEPTPAHPQLFASLPVTPRPAHRIATRQIEFNSDEPTRVDAWPTWRGGTGDAGGAPPTQQVRRARWRRR</sequence>
<keyword evidence="4 7" id="KW-1133">Transmembrane helix</keyword>
<keyword evidence="5 7" id="KW-0472">Membrane</keyword>
<dbReference type="SUPFAM" id="SSF103481">
    <property type="entry name" value="Multidrug resistance efflux transporter EmrE"/>
    <property type="match status" value="2"/>
</dbReference>
<feature type="domain" description="EamA" evidence="8">
    <location>
        <begin position="55"/>
        <end position="175"/>
    </location>
</feature>
<proteinExistence type="predicted"/>
<evidence type="ECO:0000313" key="9">
    <source>
        <dbReference type="EMBL" id="UXX84523.1"/>
    </source>
</evidence>
<accession>A0ABY6DHT9</accession>
<dbReference type="EMBL" id="CP106738">
    <property type="protein sequence ID" value="UXX84523.1"/>
    <property type="molecule type" value="Genomic_DNA"/>
</dbReference>
<feature type="transmembrane region" description="Helical" evidence="7">
    <location>
        <begin position="159"/>
        <end position="178"/>
    </location>
</feature>
<feature type="transmembrane region" description="Helical" evidence="7">
    <location>
        <begin position="217"/>
        <end position="239"/>
    </location>
</feature>
<gene>
    <name evidence="9" type="ORF">N7U68_07745</name>
</gene>
<reference evidence="9" key="1">
    <citation type="submission" date="2022-10" db="EMBL/GenBank/DDBJ databases">
        <title>Roseovarius pelagicus sp. nov., isolated from Arctic seawater.</title>
        <authorList>
            <person name="Hong Y.W."/>
            <person name="Hwang C.Y."/>
        </authorList>
    </citation>
    <scope>NUCLEOTIDE SEQUENCE</scope>
    <source>
        <strain evidence="9">HL-MP18</strain>
    </source>
</reference>
<evidence type="ECO:0000256" key="3">
    <source>
        <dbReference type="ARBA" id="ARBA00022692"/>
    </source>
</evidence>
<comment type="subcellular location">
    <subcellularLocation>
        <location evidence="1">Cell membrane</location>
        <topology evidence="1">Multi-pass membrane protein</topology>
    </subcellularLocation>
</comment>
<evidence type="ECO:0000256" key="6">
    <source>
        <dbReference type="SAM" id="MobiDB-lite"/>
    </source>
</evidence>
<feature type="transmembrane region" description="Helical" evidence="7">
    <location>
        <begin position="105"/>
        <end position="124"/>
    </location>
</feature>
<feature type="transmembrane region" description="Helical" evidence="7">
    <location>
        <begin position="282"/>
        <end position="302"/>
    </location>
</feature>
<evidence type="ECO:0000256" key="7">
    <source>
        <dbReference type="SAM" id="Phobius"/>
    </source>
</evidence>
<feature type="transmembrane region" description="Helical" evidence="7">
    <location>
        <begin position="29"/>
        <end position="52"/>
    </location>
</feature>
<evidence type="ECO:0000256" key="2">
    <source>
        <dbReference type="ARBA" id="ARBA00022475"/>
    </source>
</evidence>
<evidence type="ECO:0000256" key="5">
    <source>
        <dbReference type="ARBA" id="ARBA00023136"/>
    </source>
</evidence>
<protein>
    <submittedName>
        <fullName evidence="9">DMT family transporter</fullName>
    </submittedName>
</protein>
<dbReference type="InterPro" id="IPR037185">
    <property type="entry name" value="EmrE-like"/>
</dbReference>
<dbReference type="InterPro" id="IPR000620">
    <property type="entry name" value="EamA_dom"/>
</dbReference>
<dbReference type="PANTHER" id="PTHR32322">
    <property type="entry name" value="INNER MEMBRANE TRANSPORTER"/>
    <property type="match status" value="1"/>
</dbReference>